<protein>
    <submittedName>
        <fullName evidence="2">Uncharacterized protein</fullName>
    </submittedName>
</protein>
<evidence type="ECO:0000313" key="3">
    <source>
        <dbReference type="Proteomes" id="UP000037035"/>
    </source>
</evidence>
<proteinExistence type="predicted"/>
<dbReference type="VEuPathDB" id="FungiDB:VP01_3697g1"/>
<feature type="region of interest" description="Disordered" evidence="1">
    <location>
        <begin position="189"/>
        <end position="214"/>
    </location>
</feature>
<accession>A0A0L6UU81</accession>
<evidence type="ECO:0000256" key="1">
    <source>
        <dbReference type="SAM" id="MobiDB-lite"/>
    </source>
</evidence>
<comment type="caution">
    <text evidence="2">The sequence shown here is derived from an EMBL/GenBank/DDBJ whole genome shotgun (WGS) entry which is preliminary data.</text>
</comment>
<organism evidence="2 3">
    <name type="scientific">Puccinia sorghi</name>
    <dbReference type="NCBI Taxonomy" id="27349"/>
    <lineage>
        <taxon>Eukaryota</taxon>
        <taxon>Fungi</taxon>
        <taxon>Dikarya</taxon>
        <taxon>Basidiomycota</taxon>
        <taxon>Pucciniomycotina</taxon>
        <taxon>Pucciniomycetes</taxon>
        <taxon>Pucciniales</taxon>
        <taxon>Pucciniaceae</taxon>
        <taxon>Puccinia</taxon>
    </lineage>
</organism>
<sequence>MGNVIHLWEFKISNLTIEIMQCFPDFLKSYKLNFKYVLISNIYKYLYTVGLFIMNQNQSKYYRGIYHLIINSLNCLQFWDNFWVIWKLGYKSGYRRDTDVDRDGISRGYVKEPPWRFLNFFSCVDFWIANTATTFLTLKMVSVRFTLGGSTNTTLYIQIEIWIPSLEITAHASALKQLVSSREAVRERRNLSVSTTTTTMDSEGEIGDEREGGRHLPRRERRNLCHLGEDGSQGNVLVVYVTACESRDEGAYRLTQPVSVAHPVVQFSHTKQTTSTLPKITQLDGVQPNSSDGITTTNFNFGQFKTKNIYSTLNSFLITHQNIWHTACNPKQSKIHMGKIEIKFQLGIQTLTADFQSVACDTYCHRPEESDSSILNLKLSKDSIPYAFFDIFRPPRRIKFLTNFLSGWASYLFHMNPSSNRFSCKGINQRKFKDERRDPGSILVIVFLILYHDSTQKPICTFLPALPFHSPNKTAHSNTKSITLSIQQCFLNLSEIFQHENHSISISSFFYILLFQKMIFKLYMSWFPDESIGKCLVQVYFFHFIKLCIEIQ</sequence>
<feature type="compositionally biased region" description="Polar residues" evidence="1">
    <location>
        <begin position="191"/>
        <end position="201"/>
    </location>
</feature>
<dbReference type="EMBL" id="LAVV01008720">
    <property type="protein sequence ID" value="KNZ52101.1"/>
    <property type="molecule type" value="Genomic_DNA"/>
</dbReference>
<dbReference type="AlphaFoldDB" id="A0A0L6UU81"/>
<name>A0A0L6UU81_9BASI</name>
<keyword evidence="3" id="KW-1185">Reference proteome</keyword>
<gene>
    <name evidence="2" type="ORF">VP01_3697g1</name>
</gene>
<reference evidence="2 3" key="1">
    <citation type="submission" date="2015-08" db="EMBL/GenBank/DDBJ databases">
        <title>Next Generation Sequencing and Analysis of the Genome of Puccinia sorghi L Schw, the Causal Agent of Maize Common Rust.</title>
        <authorList>
            <person name="Rochi L."/>
            <person name="Burguener G."/>
            <person name="Darino M."/>
            <person name="Turjanski A."/>
            <person name="Kreff E."/>
            <person name="Dieguez M.J."/>
            <person name="Sacco F."/>
        </authorList>
    </citation>
    <scope>NUCLEOTIDE SEQUENCE [LARGE SCALE GENOMIC DNA]</scope>
    <source>
        <strain evidence="2 3">RO10H11247</strain>
    </source>
</reference>
<evidence type="ECO:0000313" key="2">
    <source>
        <dbReference type="EMBL" id="KNZ52101.1"/>
    </source>
</evidence>
<dbReference type="Proteomes" id="UP000037035">
    <property type="component" value="Unassembled WGS sequence"/>
</dbReference>